<organism evidence="1 2">
    <name type="scientific">Allacma fusca</name>
    <dbReference type="NCBI Taxonomy" id="39272"/>
    <lineage>
        <taxon>Eukaryota</taxon>
        <taxon>Metazoa</taxon>
        <taxon>Ecdysozoa</taxon>
        <taxon>Arthropoda</taxon>
        <taxon>Hexapoda</taxon>
        <taxon>Collembola</taxon>
        <taxon>Symphypleona</taxon>
        <taxon>Sminthuridae</taxon>
        <taxon>Allacma</taxon>
    </lineage>
</organism>
<name>A0A8J2NMK4_9HEXA</name>
<gene>
    <name evidence="1" type="ORF">AFUS01_LOCUS8055</name>
</gene>
<evidence type="ECO:0000313" key="1">
    <source>
        <dbReference type="EMBL" id="CAG7718681.1"/>
    </source>
</evidence>
<protein>
    <submittedName>
        <fullName evidence="1">Uncharacterized protein</fullName>
    </submittedName>
</protein>
<dbReference type="EMBL" id="CAJVCH010055206">
    <property type="protein sequence ID" value="CAG7718681.1"/>
    <property type="molecule type" value="Genomic_DNA"/>
</dbReference>
<accession>A0A8J2NMK4</accession>
<proteinExistence type="predicted"/>
<dbReference type="AlphaFoldDB" id="A0A8J2NMK4"/>
<comment type="caution">
    <text evidence="1">The sequence shown here is derived from an EMBL/GenBank/DDBJ whole genome shotgun (WGS) entry which is preliminary data.</text>
</comment>
<sequence length="76" mass="8124">MDNVGHFRDFRALLNLGSQASFVSSSCAKTLNIPRTEVSAEISGPAGSSVARANYSTSLTIRSRIYAAFEINVDAL</sequence>
<dbReference type="Proteomes" id="UP000708208">
    <property type="component" value="Unassembled WGS sequence"/>
</dbReference>
<reference evidence="1" key="1">
    <citation type="submission" date="2021-06" db="EMBL/GenBank/DDBJ databases">
        <authorList>
            <person name="Hodson N. C."/>
            <person name="Mongue J. A."/>
            <person name="Jaron S. K."/>
        </authorList>
    </citation>
    <scope>NUCLEOTIDE SEQUENCE</scope>
</reference>
<keyword evidence="2" id="KW-1185">Reference proteome</keyword>
<dbReference type="OrthoDB" id="8042916at2759"/>
<evidence type="ECO:0000313" key="2">
    <source>
        <dbReference type="Proteomes" id="UP000708208"/>
    </source>
</evidence>
<feature type="non-terminal residue" evidence="1">
    <location>
        <position position="76"/>
    </location>
</feature>